<dbReference type="Proteomes" id="UP001143463">
    <property type="component" value="Unassembled WGS sequence"/>
</dbReference>
<reference evidence="2" key="2">
    <citation type="submission" date="2023-01" db="EMBL/GenBank/DDBJ databases">
        <authorList>
            <person name="Sun Q."/>
            <person name="Evtushenko L."/>
        </authorList>
    </citation>
    <scope>NUCLEOTIDE SEQUENCE</scope>
    <source>
        <strain evidence="2">VKM Ac-1069</strain>
    </source>
</reference>
<feature type="region of interest" description="Disordered" evidence="1">
    <location>
        <begin position="92"/>
        <end position="113"/>
    </location>
</feature>
<sequence>MGAAVRAPTGAEARTRLLLIGGSWAGRCSAPAGTTPPAGPPDRDLRHLAARRIQREASARPACDPCEFVLADPCSSASDSDTVPVRRNCGFPLSSHDTYGSTAPEEWSVENGG</sequence>
<proteinExistence type="predicted"/>
<dbReference type="EMBL" id="BSFQ01000013">
    <property type="protein sequence ID" value="GLL12367.1"/>
    <property type="molecule type" value="Genomic_DNA"/>
</dbReference>
<evidence type="ECO:0000256" key="1">
    <source>
        <dbReference type="SAM" id="MobiDB-lite"/>
    </source>
</evidence>
<evidence type="ECO:0000313" key="2">
    <source>
        <dbReference type="EMBL" id="GLL12367.1"/>
    </source>
</evidence>
<evidence type="ECO:0000313" key="3">
    <source>
        <dbReference type="Proteomes" id="UP001143463"/>
    </source>
</evidence>
<dbReference type="AlphaFoldDB" id="A0A9W6L3N8"/>
<accession>A0A9W6L3N8</accession>
<keyword evidence="3" id="KW-1185">Reference proteome</keyword>
<comment type="caution">
    <text evidence="2">The sequence shown here is derived from an EMBL/GenBank/DDBJ whole genome shotgun (WGS) entry which is preliminary data.</text>
</comment>
<gene>
    <name evidence="2" type="ORF">GCM10017577_35080</name>
</gene>
<reference evidence="2" key="1">
    <citation type="journal article" date="2014" name="Int. J. Syst. Evol. Microbiol.">
        <title>Complete genome sequence of Corynebacterium casei LMG S-19264T (=DSM 44701T), isolated from a smear-ripened cheese.</title>
        <authorList>
            <consortium name="US DOE Joint Genome Institute (JGI-PGF)"/>
            <person name="Walter F."/>
            <person name="Albersmeier A."/>
            <person name="Kalinowski J."/>
            <person name="Ruckert C."/>
        </authorList>
    </citation>
    <scope>NUCLEOTIDE SEQUENCE</scope>
    <source>
        <strain evidence="2">VKM Ac-1069</strain>
    </source>
</reference>
<name>A0A9W6L3N8_9PSEU</name>
<organism evidence="2 3">
    <name type="scientific">Pseudonocardia halophobica</name>
    <dbReference type="NCBI Taxonomy" id="29401"/>
    <lineage>
        <taxon>Bacteria</taxon>
        <taxon>Bacillati</taxon>
        <taxon>Actinomycetota</taxon>
        <taxon>Actinomycetes</taxon>
        <taxon>Pseudonocardiales</taxon>
        <taxon>Pseudonocardiaceae</taxon>
        <taxon>Pseudonocardia</taxon>
    </lineage>
</organism>
<protein>
    <submittedName>
        <fullName evidence="2">Uncharacterized protein</fullName>
    </submittedName>
</protein>